<evidence type="ECO:0000259" key="6">
    <source>
        <dbReference type="SMART" id="SM00829"/>
    </source>
</evidence>
<dbReference type="OrthoDB" id="9785812at2"/>
<feature type="domain" description="Enoyl reductase (ER)" evidence="6">
    <location>
        <begin position="10"/>
        <end position="329"/>
    </location>
</feature>
<evidence type="ECO:0000256" key="2">
    <source>
        <dbReference type="ARBA" id="ARBA00011881"/>
    </source>
</evidence>
<accession>A0A1T2LAK9</accession>
<evidence type="ECO:0000256" key="3">
    <source>
        <dbReference type="ARBA" id="ARBA00022490"/>
    </source>
</evidence>
<dbReference type="AlphaFoldDB" id="A0A1T2LAK9"/>
<dbReference type="InterPro" id="IPR051603">
    <property type="entry name" value="Zinc-ADH_QOR/CCCR"/>
</dbReference>
<keyword evidence="5" id="KW-0694">RNA-binding</keyword>
<proteinExistence type="predicted"/>
<dbReference type="PANTHER" id="PTHR44154:SF1">
    <property type="entry name" value="QUINONE OXIDOREDUCTASE"/>
    <property type="match status" value="1"/>
</dbReference>
<dbReference type="Gene3D" id="3.40.50.720">
    <property type="entry name" value="NAD(P)-binding Rossmann-like Domain"/>
    <property type="match status" value="1"/>
</dbReference>
<evidence type="ECO:0000256" key="5">
    <source>
        <dbReference type="ARBA" id="ARBA00022884"/>
    </source>
</evidence>
<name>A0A1T2LAK9_9GAMM</name>
<comment type="subunit">
    <text evidence="2">Homotetramer.</text>
</comment>
<dbReference type="Proteomes" id="UP000191110">
    <property type="component" value="Unassembled WGS sequence"/>
</dbReference>
<keyword evidence="3" id="KW-0963">Cytoplasm</keyword>
<dbReference type="PANTHER" id="PTHR44154">
    <property type="entry name" value="QUINONE OXIDOREDUCTASE"/>
    <property type="match status" value="1"/>
</dbReference>
<dbReference type="Gene3D" id="3.90.180.10">
    <property type="entry name" value="Medium-chain alcohol dehydrogenases, catalytic domain"/>
    <property type="match status" value="1"/>
</dbReference>
<reference evidence="7 8" key="1">
    <citation type="submission" date="2016-11" db="EMBL/GenBank/DDBJ databases">
        <title>Mixed transmission modes and dynamic genome evolution in an obligate animal-bacterial symbiosis.</title>
        <authorList>
            <person name="Russell S.L."/>
            <person name="Corbett-Detig R.B."/>
            <person name="Cavanaugh C.M."/>
        </authorList>
    </citation>
    <scope>NUCLEOTIDE SEQUENCE [LARGE SCALE GENOMIC DNA]</scope>
    <source>
        <strain evidence="7">Sveles-Q1</strain>
    </source>
</reference>
<dbReference type="InterPro" id="IPR036291">
    <property type="entry name" value="NAD(P)-bd_dom_sf"/>
</dbReference>
<dbReference type="SUPFAM" id="SSF50129">
    <property type="entry name" value="GroES-like"/>
    <property type="match status" value="1"/>
</dbReference>
<dbReference type="PROSITE" id="PS01162">
    <property type="entry name" value="QOR_ZETA_CRYSTAL"/>
    <property type="match status" value="1"/>
</dbReference>
<dbReference type="RefSeq" id="WP_078482352.1">
    <property type="nucleotide sequence ID" value="NZ_MPRL01000003.1"/>
</dbReference>
<comment type="subcellular location">
    <subcellularLocation>
        <location evidence="1">Cytoplasm</location>
    </subcellularLocation>
</comment>
<evidence type="ECO:0000256" key="4">
    <source>
        <dbReference type="ARBA" id="ARBA00022857"/>
    </source>
</evidence>
<dbReference type="EMBL" id="MPRL01000003">
    <property type="protein sequence ID" value="OOZ42042.1"/>
    <property type="molecule type" value="Genomic_DNA"/>
</dbReference>
<dbReference type="InterPro" id="IPR020843">
    <property type="entry name" value="ER"/>
</dbReference>
<evidence type="ECO:0000313" key="8">
    <source>
        <dbReference type="Proteomes" id="UP000191110"/>
    </source>
</evidence>
<sequence>MKAVVMESTGAPDVLQLSEIDAPQIEQKREIKVRLKAAGVNPIDTKLRRAGTYHPELTPTILGCDGAGIVESVGAAVERFAVGDEVYFCNGGIGGPCGNYAEYAVVDERYVAHKPAALTFVEAAAAPLVLITAWEALHDRVGIKAGDKVLIHAGAGGVGHVAIQLAKIAGAEVLTTVSDQEKAAFCSELGADQVTLYSETDFAKVALSWSRGRGVDCIFDTVGGQTFSDSFAALRYGGDLVTLLQPAPDLDWKIARMRNLRISLELMLTPLYYNMIEARQHQGNILSQCAALFDQGKLGIKVADVLPLARAAEAHQRIEQGSTSGKLVLAIDSE</sequence>
<dbReference type="InterPro" id="IPR011032">
    <property type="entry name" value="GroES-like_sf"/>
</dbReference>
<dbReference type="Pfam" id="PF13602">
    <property type="entry name" value="ADH_zinc_N_2"/>
    <property type="match status" value="1"/>
</dbReference>
<comment type="caution">
    <text evidence="7">The sequence shown here is derived from an EMBL/GenBank/DDBJ whole genome shotgun (WGS) entry which is preliminary data.</text>
</comment>
<dbReference type="InterPro" id="IPR002364">
    <property type="entry name" value="Quin_OxRdtase/zeta-crystal_CS"/>
</dbReference>
<dbReference type="InterPro" id="IPR013154">
    <property type="entry name" value="ADH-like_N"/>
</dbReference>
<dbReference type="SUPFAM" id="SSF51735">
    <property type="entry name" value="NAD(P)-binding Rossmann-fold domains"/>
    <property type="match status" value="1"/>
</dbReference>
<dbReference type="SMART" id="SM00829">
    <property type="entry name" value="PKS_ER"/>
    <property type="match status" value="1"/>
</dbReference>
<evidence type="ECO:0000256" key="1">
    <source>
        <dbReference type="ARBA" id="ARBA00004496"/>
    </source>
</evidence>
<organism evidence="7 8">
    <name type="scientific">Solemya pervernicosa gill symbiont</name>
    <dbReference type="NCBI Taxonomy" id="642797"/>
    <lineage>
        <taxon>Bacteria</taxon>
        <taxon>Pseudomonadati</taxon>
        <taxon>Pseudomonadota</taxon>
        <taxon>Gammaproteobacteria</taxon>
        <taxon>sulfur-oxidizing symbionts</taxon>
    </lineage>
</organism>
<evidence type="ECO:0000313" key="7">
    <source>
        <dbReference type="EMBL" id="OOZ42042.1"/>
    </source>
</evidence>
<dbReference type="GO" id="GO:0008270">
    <property type="term" value="F:zinc ion binding"/>
    <property type="evidence" value="ECO:0007669"/>
    <property type="project" value="InterPro"/>
</dbReference>
<dbReference type="GO" id="GO:0005737">
    <property type="term" value="C:cytoplasm"/>
    <property type="evidence" value="ECO:0007669"/>
    <property type="project" value="UniProtKB-SubCell"/>
</dbReference>
<dbReference type="CDD" id="cd08272">
    <property type="entry name" value="MDR6"/>
    <property type="match status" value="1"/>
</dbReference>
<keyword evidence="8" id="KW-1185">Reference proteome</keyword>
<dbReference type="GO" id="GO:0016491">
    <property type="term" value="F:oxidoreductase activity"/>
    <property type="evidence" value="ECO:0007669"/>
    <property type="project" value="InterPro"/>
</dbReference>
<dbReference type="GO" id="GO:0003723">
    <property type="term" value="F:RNA binding"/>
    <property type="evidence" value="ECO:0007669"/>
    <property type="project" value="UniProtKB-KW"/>
</dbReference>
<dbReference type="Pfam" id="PF08240">
    <property type="entry name" value="ADH_N"/>
    <property type="match status" value="1"/>
</dbReference>
<protein>
    <submittedName>
        <fullName evidence="7">Alcohol dehydrogenase</fullName>
    </submittedName>
</protein>
<keyword evidence="4" id="KW-0521">NADP</keyword>
<gene>
    <name evidence="7" type="ORF">BOW53_01510</name>
</gene>